<dbReference type="SUPFAM" id="SSF53681">
    <property type="entry name" value="Aspartate/glutamate racemase"/>
    <property type="match status" value="2"/>
</dbReference>
<dbReference type="PANTHER" id="PTHR21198">
    <property type="entry name" value="GLUTAMATE RACEMASE"/>
    <property type="match status" value="1"/>
</dbReference>
<reference evidence="3" key="1">
    <citation type="journal article" date="2019" name="Int. J. Syst. Evol. Microbiol.">
        <title>The Global Catalogue of Microorganisms (GCM) 10K type strain sequencing project: providing services to taxonomists for standard genome sequencing and annotation.</title>
        <authorList>
            <consortium name="The Broad Institute Genomics Platform"/>
            <consortium name="The Broad Institute Genome Sequencing Center for Infectious Disease"/>
            <person name="Wu L."/>
            <person name="Ma J."/>
        </authorList>
    </citation>
    <scope>NUCLEOTIDE SEQUENCE [LARGE SCALE GENOMIC DNA]</scope>
    <source>
        <strain evidence="3">CECT 8551</strain>
    </source>
</reference>
<dbReference type="Gene3D" id="3.40.50.1860">
    <property type="match status" value="2"/>
</dbReference>
<evidence type="ECO:0000256" key="1">
    <source>
        <dbReference type="ARBA" id="ARBA00023235"/>
    </source>
</evidence>
<proteinExistence type="predicted"/>
<evidence type="ECO:0000313" key="2">
    <source>
        <dbReference type="EMBL" id="MFC3978073.1"/>
    </source>
</evidence>
<keyword evidence="3" id="KW-1185">Reference proteome</keyword>
<dbReference type="PROSITE" id="PS51257">
    <property type="entry name" value="PROKAR_LIPOPROTEIN"/>
    <property type="match status" value="1"/>
</dbReference>
<dbReference type="RefSeq" id="WP_241296145.1">
    <property type="nucleotide sequence ID" value="NZ_JAKZGR010000012.1"/>
</dbReference>
<dbReference type="PANTHER" id="PTHR21198:SF2">
    <property type="entry name" value="GLUTAMATE RACEMASE"/>
    <property type="match status" value="1"/>
</dbReference>
<organism evidence="2 3">
    <name type="scientific">Belliella kenyensis</name>
    <dbReference type="NCBI Taxonomy" id="1472724"/>
    <lineage>
        <taxon>Bacteria</taxon>
        <taxon>Pseudomonadati</taxon>
        <taxon>Bacteroidota</taxon>
        <taxon>Cytophagia</taxon>
        <taxon>Cytophagales</taxon>
        <taxon>Cyclobacteriaceae</taxon>
        <taxon>Belliella</taxon>
    </lineage>
</organism>
<gene>
    <name evidence="2" type="ORF">ACFOUP_16940</name>
</gene>
<accession>A0ABV8EP29</accession>
<dbReference type="InterPro" id="IPR033134">
    <property type="entry name" value="Asp/Glu_racemase_AS_2"/>
</dbReference>
<dbReference type="EMBL" id="JBHSAV010000092">
    <property type="protein sequence ID" value="MFC3978073.1"/>
    <property type="molecule type" value="Genomic_DNA"/>
</dbReference>
<dbReference type="Proteomes" id="UP001595766">
    <property type="component" value="Unassembled WGS sequence"/>
</dbReference>
<comment type="caution">
    <text evidence="2">The sequence shown here is derived from an EMBL/GenBank/DDBJ whole genome shotgun (WGS) entry which is preliminary data.</text>
</comment>
<dbReference type="PROSITE" id="PS00923">
    <property type="entry name" value="ASP_GLU_RACEMASE_1"/>
    <property type="match status" value="1"/>
</dbReference>
<sequence length="515" mass="58468">MMKKSISHLRHFIPIIVLLSFGCSENSANKRQDSSEFTAIEHAILSDKENFYFIDTEAYQINEDLPIGFFDSGTGGLTILNSVMESDKFDNQSHELSADGILDFASEKFIYLADQANMPYGNYYAANNSELLIEHIIKDAQFLLSKKFYIDQKTQKVEHSKEPVKAMVIACNTATAYGKESLEDFMKKANIPLKVIGVIDAGAKGALEKFEKREDGSIAVFATVGTIASKGYENTINKYKAELGFQGDIQIFNQGGHGLAEAVDQEADYISSKSQNPRHNYRGPSLDHPDFPIHKTLLDVYNFDFDHGKMLCNNSNLDDCDIMQINSTENYVRYHLVSMMEKIRSSQNPQPLKVILLGCTHYPYLKSEMRKVIAELYDFKDAKGYRYRDLMNEDIQIVDPADNVAIELYQFLAENDLLSEKGDFSKSEYYISVPNLSNSNVEVENNLNFTYEYKYGRTPSDIQEYVKVVPFSKQNIAEDTYHRLEASVPTVFQSIRSFHQKNEKLKGISPSSLLP</sequence>
<dbReference type="PROSITE" id="PS00924">
    <property type="entry name" value="ASP_GLU_RACEMASE_2"/>
    <property type="match status" value="1"/>
</dbReference>
<dbReference type="InterPro" id="IPR001920">
    <property type="entry name" value="Asp/Glu_race"/>
</dbReference>
<evidence type="ECO:0000313" key="3">
    <source>
        <dbReference type="Proteomes" id="UP001595766"/>
    </source>
</evidence>
<name>A0ABV8EP29_9BACT</name>
<keyword evidence="1" id="KW-0413">Isomerase</keyword>
<dbReference type="InterPro" id="IPR018187">
    <property type="entry name" value="Asp/Glu_racemase_AS_1"/>
</dbReference>
<protein>
    <submittedName>
        <fullName evidence="2">Glutamate racemase</fullName>
    </submittedName>
</protein>